<feature type="region of interest" description="Disordered" evidence="1">
    <location>
        <begin position="35"/>
        <end position="75"/>
    </location>
</feature>
<feature type="non-terminal residue" evidence="2">
    <location>
        <position position="75"/>
    </location>
</feature>
<accession>A0A9N9J994</accession>
<sequence length="75" mass="8822">FLVDFNKGLIVFVYFFSSTTKLQTIYRRKYKANEKQDELMPISKHTSDSEEEMSMESETELLNNSTKKDKTTNTN</sequence>
<feature type="compositionally biased region" description="Acidic residues" evidence="1">
    <location>
        <begin position="49"/>
        <end position="59"/>
    </location>
</feature>
<evidence type="ECO:0000256" key="1">
    <source>
        <dbReference type="SAM" id="MobiDB-lite"/>
    </source>
</evidence>
<reference evidence="2" key="1">
    <citation type="submission" date="2021-06" db="EMBL/GenBank/DDBJ databases">
        <authorList>
            <person name="Kallberg Y."/>
            <person name="Tangrot J."/>
            <person name="Rosling A."/>
        </authorList>
    </citation>
    <scope>NUCLEOTIDE SEQUENCE</scope>
    <source>
        <strain evidence="2">FL966</strain>
    </source>
</reference>
<name>A0A9N9J994_9GLOM</name>
<dbReference type="Proteomes" id="UP000789759">
    <property type="component" value="Unassembled WGS sequence"/>
</dbReference>
<comment type="caution">
    <text evidence="2">The sequence shown here is derived from an EMBL/GenBank/DDBJ whole genome shotgun (WGS) entry which is preliminary data.</text>
</comment>
<proteinExistence type="predicted"/>
<feature type="compositionally biased region" description="Basic and acidic residues" evidence="1">
    <location>
        <begin position="66"/>
        <end position="75"/>
    </location>
</feature>
<evidence type="ECO:0000313" key="2">
    <source>
        <dbReference type="EMBL" id="CAG8767994.1"/>
    </source>
</evidence>
<dbReference type="EMBL" id="CAJVQA010021266">
    <property type="protein sequence ID" value="CAG8767994.1"/>
    <property type="molecule type" value="Genomic_DNA"/>
</dbReference>
<organism evidence="2 3">
    <name type="scientific">Cetraspora pellucida</name>
    <dbReference type="NCBI Taxonomy" id="1433469"/>
    <lineage>
        <taxon>Eukaryota</taxon>
        <taxon>Fungi</taxon>
        <taxon>Fungi incertae sedis</taxon>
        <taxon>Mucoromycota</taxon>
        <taxon>Glomeromycotina</taxon>
        <taxon>Glomeromycetes</taxon>
        <taxon>Diversisporales</taxon>
        <taxon>Gigasporaceae</taxon>
        <taxon>Cetraspora</taxon>
    </lineage>
</organism>
<evidence type="ECO:0000313" key="3">
    <source>
        <dbReference type="Proteomes" id="UP000789759"/>
    </source>
</evidence>
<dbReference type="AlphaFoldDB" id="A0A9N9J994"/>
<keyword evidence="3" id="KW-1185">Reference proteome</keyword>
<protein>
    <submittedName>
        <fullName evidence="2">15684_t:CDS:1</fullName>
    </submittedName>
</protein>
<gene>
    <name evidence="2" type="ORF">CPELLU_LOCUS15692</name>
</gene>